<keyword evidence="1" id="KW-1133">Transmembrane helix</keyword>
<evidence type="ECO:0000313" key="2">
    <source>
        <dbReference type="EMBL" id="SMH72070.1"/>
    </source>
</evidence>
<dbReference type="EMBL" id="LT841358">
    <property type="protein sequence ID" value="SMH72070.1"/>
    <property type="molecule type" value="Genomic_DNA"/>
</dbReference>
<organism evidence="2 3">
    <name type="scientific">Candidatus Nitrosotalea okcheonensis</name>
    <dbReference type="NCBI Taxonomy" id="1903276"/>
    <lineage>
        <taxon>Archaea</taxon>
        <taxon>Nitrososphaerota</taxon>
        <taxon>Nitrososphaeria</taxon>
        <taxon>Nitrosotaleales</taxon>
        <taxon>Nitrosotaleaceae</taxon>
        <taxon>Nitrosotalea</taxon>
    </lineage>
</organism>
<gene>
    <name evidence="2" type="ORF">NCS_11882</name>
</gene>
<evidence type="ECO:0000256" key="1">
    <source>
        <dbReference type="SAM" id="Phobius"/>
    </source>
</evidence>
<dbReference type="Proteomes" id="UP000230607">
    <property type="component" value="Chromosome 1"/>
</dbReference>
<protein>
    <submittedName>
        <fullName evidence="2">Uncharacterized protein</fullName>
    </submittedName>
</protein>
<keyword evidence="1" id="KW-0812">Transmembrane</keyword>
<keyword evidence="3" id="KW-1185">Reference proteome</keyword>
<sequence length="42" mass="4964">MGIEIVPAVVILISCSLGMLLYYKNNNLRIYNYLRLLNYHDF</sequence>
<accession>A0A2H1FH21</accession>
<feature type="transmembrane region" description="Helical" evidence="1">
    <location>
        <begin position="6"/>
        <end position="23"/>
    </location>
</feature>
<dbReference type="AlphaFoldDB" id="A0A2H1FH21"/>
<keyword evidence="1" id="KW-0472">Membrane</keyword>
<name>A0A2H1FH21_9ARCH</name>
<reference evidence="3" key="1">
    <citation type="submission" date="2017-03" db="EMBL/GenBank/DDBJ databases">
        <authorList>
            <person name="Herbold C."/>
        </authorList>
    </citation>
    <scope>NUCLEOTIDE SEQUENCE [LARGE SCALE GENOMIC DNA]</scope>
</reference>
<proteinExistence type="predicted"/>
<evidence type="ECO:0000313" key="3">
    <source>
        <dbReference type="Proteomes" id="UP000230607"/>
    </source>
</evidence>